<keyword evidence="3" id="KW-0731">Sigma factor</keyword>
<dbReference type="OrthoDB" id="9780326at2"/>
<evidence type="ECO:0000256" key="4">
    <source>
        <dbReference type="ARBA" id="ARBA00023163"/>
    </source>
</evidence>
<dbReference type="Pfam" id="PF04542">
    <property type="entry name" value="Sigma70_r2"/>
    <property type="match status" value="1"/>
</dbReference>
<dbReference type="PANTHER" id="PTHR43133">
    <property type="entry name" value="RNA POLYMERASE ECF-TYPE SIGMA FACTO"/>
    <property type="match status" value="1"/>
</dbReference>
<dbReference type="GO" id="GO:0016987">
    <property type="term" value="F:sigma factor activity"/>
    <property type="evidence" value="ECO:0007669"/>
    <property type="project" value="UniProtKB-KW"/>
</dbReference>
<evidence type="ECO:0000313" key="7">
    <source>
        <dbReference type="EMBL" id="EWH08142.1"/>
    </source>
</evidence>
<keyword evidence="8" id="KW-1185">Reference proteome</keyword>
<proteinExistence type="inferred from homology"/>
<dbReference type="InterPro" id="IPR013249">
    <property type="entry name" value="RNA_pol_sigma70_r4_t2"/>
</dbReference>
<dbReference type="InterPro" id="IPR036388">
    <property type="entry name" value="WH-like_DNA-bd_sf"/>
</dbReference>
<dbReference type="Proteomes" id="UP000019276">
    <property type="component" value="Unassembled WGS sequence"/>
</dbReference>
<evidence type="ECO:0000256" key="3">
    <source>
        <dbReference type="ARBA" id="ARBA00023082"/>
    </source>
</evidence>
<accession>W7QGT2</accession>
<dbReference type="InterPro" id="IPR013325">
    <property type="entry name" value="RNA_pol_sigma_r2"/>
</dbReference>
<dbReference type="GO" id="GO:0006352">
    <property type="term" value="P:DNA-templated transcription initiation"/>
    <property type="evidence" value="ECO:0007669"/>
    <property type="project" value="InterPro"/>
</dbReference>
<gene>
    <name evidence="7" type="ORF">DS2_18845</name>
</gene>
<dbReference type="InterPro" id="IPR014284">
    <property type="entry name" value="RNA_pol_sigma-70_dom"/>
</dbReference>
<dbReference type="GO" id="GO:0003677">
    <property type="term" value="F:DNA binding"/>
    <property type="evidence" value="ECO:0007669"/>
    <property type="project" value="InterPro"/>
</dbReference>
<organism evidence="7 8">
    <name type="scientific">Catenovulum agarivorans DS-2</name>
    <dbReference type="NCBI Taxonomy" id="1328313"/>
    <lineage>
        <taxon>Bacteria</taxon>
        <taxon>Pseudomonadati</taxon>
        <taxon>Pseudomonadota</taxon>
        <taxon>Gammaproteobacteria</taxon>
        <taxon>Alteromonadales</taxon>
        <taxon>Alteromonadaceae</taxon>
        <taxon>Catenovulum</taxon>
    </lineage>
</organism>
<evidence type="ECO:0000256" key="1">
    <source>
        <dbReference type="ARBA" id="ARBA00010641"/>
    </source>
</evidence>
<reference evidence="7 8" key="1">
    <citation type="journal article" date="2014" name="Genome Announc.">
        <title>Draft Genome Sequence of the Agar-Degrading Bacterium Catenovulum sp. Strain DS-2, Isolated from Intestines of Haliotis diversicolor.</title>
        <authorList>
            <person name="Shan D."/>
            <person name="Li X."/>
            <person name="Gu Z."/>
            <person name="Wei G."/>
            <person name="Gao Z."/>
            <person name="Shao Z."/>
        </authorList>
    </citation>
    <scope>NUCLEOTIDE SEQUENCE [LARGE SCALE GENOMIC DNA]</scope>
    <source>
        <strain evidence="7 8">DS-2</strain>
    </source>
</reference>
<dbReference type="Pfam" id="PF08281">
    <property type="entry name" value="Sigma70_r4_2"/>
    <property type="match status" value="1"/>
</dbReference>
<protein>
    <submittedName>
        <fullName evidence="7">Sigma-70 family RNA polymerase sigma factor</fullName>
    </submittedName>
</protein>
<evidence type="ECO:0000256" key="2">
    <source>
        <dbReference type="ARBA" id="ARBA00023015"/>
    </source>
</evidence>
<dbReference type="Gene3D" id="1.10.10.10">
    <property type="entry name" value="Winged helix-like DNA-binding domain superfamily/Winged helix DNA-binding domain"/>
    <property type="match status" value="1"/>
</dbReference>
<evidence type="ECO:0000259" key="5">
    <source>
        <dbReference type="Pfam" id="PF04542"/>
    </source>
</evidence>
<dbReference type="InterPro" id="IPR007627">
    <property type="entry name" value="RNA_pol_sigma70_r2"/>
</dbReference>
<comment type="similarity">
    <text evidence="1">Belongs to the sigma-70 factor family. ECF subfamily.</text>
</comment>
<dbReference type="SUPFAM" id="SSF88659">
    <property type="entry name" value="Sigma3 and sigma4 domains of RNA polymerase sigma factors"/>
    <property type="match status" value="1"/>
</dbReference>
<dbReference type="AlphaFoldDB" id="W7QGT2"/>
<keyword evidence="4" id="KW-0804">Transcription</keyword>
<dbReference type="STRING" id="1328313.DS2_18845"/>
<evidence type="ECO:0000259" key="6">
    <source>
        <dbReference type="Pfam" id="PF08281"/>
    </source>
</evidence>
<dbReference type="SUPFAM" id="SSF88946">
    <property type="entry name" value="Sigma2 domain of RNA polymerase sigma factors"/>
    <property type="match status" value="1"/>
</dbReference>
<evidence type="ECO:0000313" key="8">
    <source>
        <dbReference type="Proteomes" id="UP000019276"/>
    </source>
</evidence>
<comment type="caution">
    <text evidence="7">The sequence shown here is derived from an EMBL/GenBank/DDBJ whole genome shotgun (WGS) entry which is preliminary data.</text>
</comment>
<dbReference type="NCBIfam" id="TIGR02937">
    <property type="entry name" value="sigma70-ECF"/>
    <property type="match status" value="1"/>
</dbReference>
<dbReference type="EMBL" id="ARZY01000065">
    <property type="protein sequence ID" value="EWH08142.1"/>
    <property type="molecule type" value="Genomic_DNA"/>
</dbReference>
<sequence>MSPHFLNLIKQQEQKLNFIARRYSAKNESDDLYQEIVLQLWRSFQSFSAESTFETWMYRVALNTAYSYVRKDKTRVSTVSDVLVETEASDLASSPACQADLLLQFAETLSETDSAILIMYLDNFTSEQTGDVLGISANAVRQRLNRIKTSFEQSTLGA</sequence>
<name>W7QGT2_9ALTE</name>
<feature type="domain" description="RNA polymerase sigma factor 70 region 4 type 2" evidence="6">
    <location>
        <begin position="101"/>
        <end position="148"/>
    </location>
</feature>
<keyword evidence="2" id="KW-0805">Transcription regulation</keyword>
<dbReference type="PANTHER" id="PTHR43133:SF45">
    <property type="entry name" value="RNA POLYMERASE ECF-TYPE SIGMA FACTOR"/>
    <property type="match status" value="1"/>
</dbReference>
<dbReference type="RefSeq" id="WP_051480027.1">
    <property type="nucleotide sequence ID" value="NZ_ARZY01000065.1"/>
</dbReference>
<dbReference type="eggNOG" id="COG1595">
    <property type="taxonomic scope" value="Bacteria"/>
</dbReference>
<dbReference type="InterPro" id="IPR013324">
    <property type="entry name" value="RNA_pol_sigma_r3/r4-like"/>
</dbReference>
<feature type="domain" description="RNA polymerase sigma-70 region 2" evidence="5">
    <location>
        <begin position="10"/>
        <end position="73"/>
    </location>
</feature>
<dbReference type="InterPro" id="IPR039425">
    <property type="entry name" value="RNA_pol_sigma-70-like"/>
</dbReference>
<dbReference type="Gene3D" id="1.10.1740.10">
    <property type="match status" value="1"/>
</dbReference>